<accession>A0A098TJT0</accession>
<dbReference type="STRING" id="1497020.DO97_07885"/>
<organism evidence="1 2">
    <name type="scientific">Neosynechococcus sphagnicola sy1</name>
    <dbReference type="NCBI Taxonomy" id="1497020"/>
    <lineage>
        <taxon>Bacteria</taxon>
        <taxon>Bacillati</taxon>
        <taxon>Cyanobacteriota</taxon>
        <taxon>Cyanophyceae</taxon>
        <taxon>Neosynechococcales</taxon>
        <taxon>Neosynechococcaceae</taxon>
        <taxon>Neosynechococcus</taxon>
    </lineage>
</organism>
<name>A0A098TJT0_9CYAN</name>
<reference evidence="1 2" key="1">
    <citation type="journal article" date="2014" name="Mol. Ecol.">
        <title>Evolution of Synechococcus.</title>
        <authorList>
            <person name="Dvorak P."/>
            <person name="Casamatta D."/>
            <person name="Hasler P."/>
            <person name="Poulickova A."/>
            <person name="Ondrej V."/>
            <person name="Sanges R."/>
        </authorList>
    </citation>
    <scope>NUCLEOTIDE SEQUENCE [LARGE SCALE GENOMIC DNA]</scope>
    <source>
        <strain evidence="1 2">CAUP A 1101</strain>
    </source>
</reference>
<sequence>MKKEVEELEDELRSEYDFSKMAGGVRGKYVERYRAGTNLVLLDPDIAKAFPTDTSVNEALRLLLQVAQRQQPKNPVGAD</sequence>
<gene>
    <name evidence="1" type="ORF">DO97_07885</name>
</gene>
<dbReference type="AlphaFoldDB" id="A0A098TJT0"/>
<protein>
    <submittedName>
        <fullName evidence="1">Uncharacterized protein</fullName>
    </submittedName>
</protein>
<comment type="caution">
    <text evidence="1">The sequence shown here is derived from an EMBL/GenBank/DDBJ whole genome shotgun (WGS) entry which is preliminary data.</text>
</comment>
<dbReference type="EMBL" id="JJML01000024">
    <property type="protein sequence ID" value="KGF72580.1"/>
    <property type="molecule type" value="Genomic_DNA"/>
</dbReference>
<evidence type="ECO:0000313" key="2">
    <source>
        <dbReference type="Proteomes" id="UP000030170"/>
    </source>
</evidence>
<keyword evidence="2" id="KW-1185">Reference proteome</keyword>
<dbReference type="RefSeq" id="WP_036533532.1">
    <property type="nucleotide sequence ID" value="NZ_JJML01000024.1"/>
</dbReference>
<proteinExistence type="predicted"/>
<dbReference type="Proteomes" id="UP000030170">
    <property type="component" value="Unassembled WGS sequence"/>
</dbReference>
<evidence type="ECO:0000313" key="1">
    <source>
        <dbReference type="EMBL" id="KGF72580.1"/>
    </source>
</evidence>
<dbReference type="OrthoDB" id="532567at2"/>